<gene>
    <name evidence="13" type="ORF">BV898_04428</name>
</gene>
<dbReference type="SUPFAM" id="SSF51069">
    <property type="entry name" value="Carbonic anhydrase"/>
    <property type="match status" value="1"/>
</dbReference>
<evidence type="ECO:0000313" key="14">
    <source>
        <dbReference type="Proteomes" id="UP000192578"/>
    </source>
</evidence>
<dbReference type="Gene3D" id="3.40.390.10">
    <property type="entry name" value="Collagenase (Catalytic Domain)"/>
    <property type="match status" value="1"/>
</dbReference>
<keyword evidence="3 8" id="KW-0479">Metal-binding</keyword>
<evidence type="ECO:0000256" key="2">
    <source>
        <dbReference type="ARBA" id="ARBA00010718"/>
    </source>
</evidence>
<keyword evidence="4 8" id="KW-0862">Zinc</keyword>
<dbReference type="PROSITE" id="PS00162">
    <property type="entry name" value="ALPHA_CA_1"/>
    <property type="match status" value="1"/>
</dbReference>
<dbReference type="PRINTS" id="PR00480">
    <property type="entry name" value="ASTACIN"/>
</dbReference>
<keyword evidence="8" id="KW-0732">Signal</keyword>
<dbReference type="AlphaFoldDB" id="A0A1W0X228"/>
<keyword evidence="8" id="KW-0645">Protease</keyword>
<evidence type="ECO:0000313" key="13">
    <source>
        <dbReference type="EMBL" id="OQV21526.1"/>
    </source>
</evidence>
<dbReference type="InterPro" id="IPR018338">
    <property type="entry name" value="Carbonic_anhydrase_a-class_CS"/>
</dbReference>
<evidence type="ECO:0000256" key="9">
    <source>
        <dbReference type="RuleBase" id="RU367011"/>
    </source>
</evidence>
<dbReference type="InterPro" id="IPR036398">
    <property type="entry name" value="CA_dom_sf"/>
</dbReference>
<keyword evidence="8" id="KW-0378">Hydrolase</keyword>
<dbReference type="PANTHER" id="PTHR18952">
    <property type="entry name" value="CARBONIC ANHYDRASE"/>
    <property type="match status" value="1"/>
</dbReference>
<dbReference type="GO" id="GO:0004222">
    <property type="term" value="F:metalloendopeptidase activity"/>
    <property type="evidence" value="ECO:0007669"/>
    <property type="project" value="UniProtKB-UniRule"/>
</dbReference>
<feature type="signal peptide" evidence="8">
    <location>
        <begin position="1"/>
        <end position="28"/>
    </location>
</feature>
<comment type="similarity">
    <text evidence="2 9">Belongs to the alpha-carbonic anhydrase family.</text>
</comment>
<comment type="function">
    <text evidence="1 9">Reversible hydration of carbon dioxide.</text>
</comment>
<evidence type="ECO:0000256" key="6">
    <source>
        <dbReference type="ARBA" id="ARBA00048348"/>
    </source>
</evidence>
<evidence type="ECO:0000259" key="11">
    <source>
        <dbReference type="PROSITE" id="PS51144"/>
    </source>
</evidence>
<organism evidence="13 14">
    <name type="scientific">Hypsibius exemplaris</name>
    <name type="common">Freshwater tardigrade</name>
    <dbReference type="NCBI Taxonomy" id="2072580"/>
    <lineage>
        <taxon>Eukaryota</taxon>
        <taxon>Metazoa</taxon>
        <taxon>Ecdysozoa</taxon>
        <taxon>Tardigrada</taxon>
        <taxon>Eutardigrada</taxon>
        <taxon>Parachela</taxon>
        <taxon>Hypsibioidea</taxon>
        <taxon>Hypsibiidae</taxon>
        <taxon>Hypsibius</taxon>
    </lineage>
</organism>
<evidence type="ECO:0000256" key="3">
    <source>
        <dbReference type="ARBA" id="ARBA00022723"/>
    </source>
</evidence>
<name>A0A1W0X228_HYPEX</name>
<dbReference type="Pfam" id="PF01400">
    <property type="entry name" value="Astacin"/>
    <property type="match status" value="1"/>
</dbReference>
<evidence type="ECO:0000256" key="8">
    <source>
        <dbReference type="RuleBase" id="RU361183"/>
    </source>
</evidence>
<dbReference type="EC" id="4.2.1.1" evidence="9"/>
<dbReference type="PANTHER" id="PTHR18952:SF265">
    <property type="entry name" value="CARBONIC ANHYDRASE"/>
    <property type="match status" value="1"/>
</dbReference>
<reference evidence="14" key="1">
    <citation type="submission" date="2017-01" db="EMBL/GenBank/DDBJ databases">
        <title>Comparative genomics of anhydrobiosis in the tardigrade Hypsibius dujardini.</title>
        <authorList>
            <person name="Yoshida Y."/>
            <person name="Koutsovoulos G."/>
            <person name="Laetsch D."/>
            <person name="Stevens L."/>
            <person name="Kumar S."/>
            <person name="Horikawa D."/>
            <person name="Ishino K."/>
            <person name="Komine S."/>
            <person name="Tomita M."/>
            <person name="Blaxter M."/>
            <person name="Arakawa K."/>
        </authorList>
    </citation>
    <scope>NUCLEOTIDE SEQUENCE [LARGE SCALE GENOMIC DNA]</scope>
    <source>
        <strain evidence="14">Z151</strain>
    </source>
</reference>
<feature type="domain" description="Alpha-carbonic anhydrase" evidence="11">
    <location>
        <begin position="303"/>
        <end position="571"/>
    </location>
</feature>
<dbReference type="InterPro" id="IPR024079">
    <property type="entry name" value="MetalloPept_cat_dom_sf"/>
</dbReference>
<comment type="caution">
    <text evidence="13">The sequence shown here is derived from an EMBL/GenBank/DDBJ whole genome shotgun (WGS) entry which is preliminary data.</text>
</comment>
<comment type="catalytic activity">
    <reaction evidence="6 9">
        <text>hydrogencarbonate + H(+) = CO2 + H2O</text>
        <dbReference type="Rhea" id="RHEA:10748"/>
        <dbReference type="ChEBI" id="CHEBI:15377"/>
        <dbReference type="ChEBI" id="CHEBI:15378"/>
        <dbReference type="ChEBI" id="CHEBI:16526"/>
        <dbReference type="ChEBI" id="CHEBI:17544"/>
        <dbReference type="EC" id="4.2.1.1"/>
    </reaction>
</comment>
<dbReference type="InterPro" id="IPR006026">
    <property type="entry name" value="Peptidase_Metallo"/>
</dbReference>
<dbReference type="Proteomes" id="UP000192578">
    <property type="component" value="Unassembled WGS sequence"/>
</dbReference>
<keyword evidence="8" id="KW-0482">Metalloprotease</keyword>
<evidence type="ECO:0000256" key="10">
    <source>
        <dbReference type="SAM" id="MobiDB-lite"/>
    </source>
</evidence>
<dbReference type="GO" id="GO:0008270">
    <property type="term" value="F:zinc ion binding"/>
    <property type="evidence" value="ECO:0007669"/>
    <property type="project" value="UniProtKB-UniRule"/>
</dbReference>
<keyword evidence="5 9" id="KW-0456">Lyase</keyword>
<keyword evidence="14" id="KW-1185">Reference proteome</keyword>
<accession>A0A1W0X228</accession>
<dbReference type="GO" id="GO:0004089">
    <property type="term" value="F:carbonate dehydratase activity"/>
    <property type="evidence" value="ECO:0007669"/>
    <property type="project" value="UniProtKB-UniRule"/>
</dbReference>
<dbReference type="InterPro" id="IPR023561">
    <property type="entry name" value="Carbonic_anhydrase_a-class"/>
</dbReference>
<evidence type="ECO:0000259" key="12">
    <source>
        <dbReference type="PROSITE" id="PS51864"/>
    </source>
</evidence>
<dbReference type="InterPro" id="IPR001148">
    <property type="entry name" value="CA_dom"/>
</dbReference>
<evidence type="ECO:0000256" key="5">
    <source>
        <dbReference type="ARBA" id="ARBA00023239"/>
    </source>
</evidence>
<protein>
    <recommendedName>
        <fullName evidence="8 9">Multifunctional fusion protein</fullName>
    </recommendedName>
    <domain>
        <recommendedName>
            <fullName evidence="8">Metalloendopeptidase</fullName>
            <ecNumber evidence="8">3.4.24.-</ecNumber>
        </recommendedName>
    </domain>
    <domain>
        <recommendedName>
            <fullName evidence="9">Carbonic anhydrase</fullName>
            <ecNumber evidence="9">4.2.1.1</ecNumber>
        </recommendedName>
    </domain>
</protein>
<dbReference type="Gene3D" id="3.10.200.10">
    <property type="entry name" value="Alpha carbonic anhydrase"/>
    <property type="match status" value="1"/>
</dbReference>
<evidence type="ECO:0000256" key="1">
    <source>
        <dbReference type="ARBA" id="ARBA00002904"/>
    </source>
</evidence>
<dbReference type="InterPro" id="IPR001506">
    <property type="entry name" value="Peptidase_M12A"/>
</dbReference>
<dbReference type="SMART" id="SM01057">
    <property type="entry name" value="Carb_anhydrase"/>
    <property type="match status" value="1"/>
</dbReference>
<dbReference type="SMART" id="SM00235">
    <property type="entry name" value="ZnMc"/>
    <property type="match status" value="1"/>
</dbReference>
<feature type="domain" description="Peptidase M12A" evidence="12">
    <location>
        <begin position="49"/>
        <end position="262"/>
    </location>
</feature>
<dbReference type="PROSITE" id="PS51864">
    <property type="entry name" value="ASTACIN"/>
    <property type="match status" value="1"/>
</dbReference>
<feature type="chain" id="PRO_5011831095" description="Multifunctional fusion protein" evidence="8">
    <location>
        <begin position="29"/>
        <end position="572"/>
    </location>
</feature>
<dbReference type="SUPFAM" id="SSF55486">
    <property type="entry name" value="Metalloproteases ('zincins'), catalytic domain"/>
    <property type="match status" value="1"/>
</dbReference>
<dbReference type="CDD" id="cd00326">
    <property type="entry name" value="alpha_CA"/>
    <property type="match status" value="1"/>
</dbReference>
<dbReference type="PROSITE" id="PS51144">
    <property type="entry name" value="ALPHA_CA_2"/>
    <property type="match status" value="1"/>
</dbReference>
<dbReference type="EC" id="3.4.24.-" evidence="8"/>
<feature type="compositionally biased region" description="Polar residues" evidence="10">
    <location>
        <begin position="270"/>
        <end position="289"/>
    </location>
</feature>
<evidence type="ECO:0000256" key="4">
    <source>
        <dbReference type="ARBA" id="ARBA00022833"/>
    </source>
</evidence>
<evidence type="ECO:0000256" key="7">
    <source>
        <dbReference type="PROSITE-ProRule" id="PRU01211"/>
    </source>
</evidence>
<comment type="caution">
    <text evidence="7">Lacks conserved residue(s) required for the propagation of feature annotation.</text>
</comment>
<dbReference type="EMBL" id="MTYJ01000022">
    <property type="protein sequence ID" value="OQV21526.1"/>
    <property type="molecule type" value="Genomic_DNA"/>
</dbReference>
<proteinExistence type="inferred from homology"/>
<feature type="region of interest" description="Disordered" evidence="10">
    <location>
        <begin position="268"/>
        <end position="303"/>
    </location>
</feature>
<dbReference type="OrthoDB" id="429145at2759"/>
<dbReference type="GO" id="GO:0005886">
    <property type="term" value="C:plasma membrane"/>
    <property type="evidence" value="ECO:0007669"/>
    <property type="project" value="TreeGrafter"/>
</dbReference>
<sequence length="572" mass="64077">MLRFQTLVWGTFIWAYFGFLHCLGVSSSSPSGDVIVASPEFYRLSNNTNKVVYENWSRGQVPYYLSANYTPYESSLIRRAIRRVSDELKQCITFYEVSPLKSVFKVFFTPQQTNASVAHTLCYSHPGYASSYAKEGAKEQRLAVARGPYGCLPADGKLRGVMRAVVNLLGKRNEHQRGDRDRYITVNNSNVLLSTAYLHTVSDAYWLSLPYDYNSITHNLPTDFAAPGSLAFKVKNPPYKISDKDRLSVYDCQMIAHSYGCDPARCGTPPSDSINNPGQNEAGHSNQLPNAAHDQPAEEHEKPHWGYKVHQTTDEIAPGNWSKLSPHCASARQSPIMIKSNLLNLNDNLRQLNMVNYDEMPIDEKWTLVNNGHSVQFTAVFEDIPRLQGGKLGAAYDFMQFHFHWGSDDSRGSEHLIDGKSFPLELHIVHRKVHESEAQALNDSTGVAVLGVVFRVVEASQAKSDYSSHLDAMVAAVKKVRIPLKPLTTVIPGFDLDDLIPDIVQYYRYLGSLTTPPCSEVVQWSVLKEPLLITKEQLNVFRALRGNSGGLIEDNYRPLQKVNSRPVSLYAG</sequence>
<dbReference type="Pfam" id="PF00194">
    <property type="entry name" value="Carb_anhydrase"/>
    <property type="match status" value="1"/>
</dbReference>
<comment type="cofactor">
    <cofactor evidence="8">
        <name>Zn(2+)</name>
        <dbReference type="ChEBI" id="CHEBI:29105"/>
    </cofactor>
    <text evidence="8">Binds 1 zinc ion per subunit.</text>
</comment>
<dbReference type="GO" id="GO:0006508">
    <property type="term" value="P:proteolysis"/>
    <property type="evidence" value="ECO:0007669"/>
    <property type="project" value="UniProtKB-KW"/>
</dbReference>